<dbReference type="InterPro" id="IPR050982">
    <property type="entry name" value="Auxin_biosynth/cation_transpt"/>
</dbReference>
<dbReference type="InterPro" id="IPR036188">
    <property type="entry name" value="FAD/NAD-bd_sf"/>
</dbReference>
<dbReference type="Gene3D" id="3.50.50.60">
    <property type="entry name" value="FAD/NAD(P)-binding domain"/>
    <property type="match status" value="2"/>
</dbReference>
<dbReference type="EC" id="1.-.-.-" evidence="2"/>
<dbReference type="RefSeq" id="WP_378937856.1">
    <property type="nucleotide sequence ID" value="NZ_JBHLVO010000028.1"/>
</dbReference>
<protein>
    <submittedName>
        <fullName evidence="2">NAD(P)/FAD-dependent oxidoreductase</fullName>
        <ecNumber evidence="2">1.-.-.-</ecNumber>
    </submittedName>
</protein>
<gene>
    <name evidence="2" type="ORF">ACFFIX_21935</name>
</gene>
<dbReference type="PRINTS" id="PR00419">
    <property type="entry name" value="ADXRDTASE"/>
</dbReference>
<dbReference type="Proteomes" id="UP001589854">
    <property type="component" value="Unassembled WGS sequence"/>
</dbReference>
<dbReference type="Pfam" id="PF13738">
    <property type="entry name" value="Pyr_redox_3"/>
    <property type="match status" value="1"/>
</dbReference>
<dbReference type="PANTHER" id="PTHR43539:SF89">
    <property type="entry name" value="NAD(P)-BINDING DOMAIN-CONTAINING PROTEIN"/>
    <property type="match status" value="1"/>
</dbReference>
<dbReference type="EMBL" id="JBHLVO010000028">
    <property type="protein sequence ID" value="MFC0274018.1"/>
    <property type="molecule type" value="Genomic_DNA"/>
</dbReference>
<evidence type="ECO:0000256" key="1">
    <source>
        <dbReference type="ARBA" id="ARBA00023002"/>
    </source>
</evidence>
<evidence type="ECO:0000313" key="3">
    <source>
        <dbReference type="Proteomes" id="UP001589854"/>
    </source>
</evidence>
<accession>A0ABV6GKM3</accession>
<keyword evidence="3" id="KW-1185">Reference proteome</keyword>
<comment type="caution">
    <text evidence="2">The sequence shown here is derived from an EMBL/GenBank/DDBJ whole genome shotgun (WGS) entry which is preliminary data.</text>
</comment>
<reference evidence="2 3" key="1">
    <citation type="submission" date="2024-09" db="EMBL/GenBank/DDBJ databases">
        <authorList>
            <person name="Sun Q."/>
            <person name="Mori K."/>
        </authorList>
    </citation>
    <scope>NUCLEOTIDE SEQUENCE [LARGE SCALE GENOMIC DNA]</scope>
    <source>
        <strain evidence="2 3">CCM 7228</strain>
    </source>
</reference>
<sequence length="370" mass="41722">METKIAIVGAGPAGIGLGILLEKVGFKDYVILEKYEVGATFFQWPKEMKLITPSFIGHGFGSLDLNSIAPETSPAFSFEKEHLTGEEYGTFLQMLSQHFKLKVEEDTEVKRVEKKNGYYRLHTDEGCITAEYVIWATGEYQFPNSKPFEGAELAIHNSEVESWAELDGDEFTIIGGYESGIDAGYHLVMNKKSATVFSRSSLWESEEVDPSLSLSPYTKERLVSAMETNRLQLKGGVEVLKIEKAAEDYVLYLSDGSSHKTKTKPILATGFIPGAKQIQSFFEWDETGVPLLSEQDESTESHNLFLIGPNVRHKEVIFCFIYKFRQRFAVVAKEILDRAGADYNESVLEHYRKNNMFLDDLTCCEVKCEC</sequence>
<name>A0ABV6GKM3_9BACI</name>
<dbReference type="SUPFAM" id="SSF51905">
    <property type="entry name" value="FAD/NAD(P)-binding domain"/>
    <property type="match status" value="2"/>
</dbReference>
<organism evidence="2 3">
    <name type="scientific">Metabacillus herbersteinensis</name>
    <dbReference type="NCBI Taxonomy" id="283816"/>
    <lineage>
        <taxon>Bacteria</taxon>
        <taxon>Bacillati</taxon>
        <taxon>Bacillota</taxon>
        <taxon>Bacilli</taxon>
        <taxon>Bacillales</taxon>
        <taxon>Bacillaceae</taxon>
        <taxon>Metabacillus</taxon>
    </lineage>
</organism>
<proteinExistence type="predicted"/>
<keyword evidence="1 2" id="KW-0560">Oxidoreductase</keyword>
<dbReference type="GO" id="GO:0016491">
    <property type="term" value="F:oxidoreductase activity"/>
    <property type="evidence" value="ECO:0007669"/>
    <property type="project" value="UniProtKB-KW"/>
</dbReference>
<evidence type="ECO:0000313" key="2">
    <source>
        <dbReference type="EMBL" id="MFC0274018.1"/>
    </source>
</evidence>
<dbReference type="PANTHER" id="PTHR43539">
    <property type="entry name" value="FLAVIN-BINDING MONOOXYGENASE-LIKE PROTEIN (AFU_ORTHOLOGUE AFUA_4G09220)"/>
    <property type="match status" value="1"/>
</dbReference>